<evidence type="ECO:0000259" key="1">
    <source>
        <dbReference type="Pfam" id="PF03819"/>
    </source>
</evidence>
<comment type="caution">
    <text evidence="2">The sequence shown here is derived from an EMBL/GenBank/DDBJ whole genome shotgun (WGS) entry which is preliminary data.</text>
</comment>
<feature type="domain" description="NTP pyrophosphohydrolase MazG-like" evidence="1">
    <location>
        <begin position="27"/>
        <end position="95"/>
    </location>
</feature>
<dbReference type="AlphaFoldDB" id="A0A955LL34"/>
<dbReference type="SUPFAM" id="SSF101386">
    <property type="entry name" value="all-alpha NTP pyrophosphatases"/>
    <property type="match status" value="1"/>
</dbReference>
<reference evidence="2" key="1">
    <citation type="submission" date="2020-04" db="EMBL/GenBank/DDBJ databases">
        <authorList>
            <person name="Zhang T."/>
        </authorList>
    </citation>
    <scope>NUCLEOTIDE SEQUENCE</scope>
    <source>
        <strain evidence="2">HKST-UBA03</strain>
    </source>
</reference>
<gene>
    <name evidence="2" type="ORF">KC614_04835</name>
</gene>
<dbReference type="CDD" id="cd11523">
    <property type="entry name" value="NTP-PPase"/>
    <property type="match status" value="1"/>
</dbReference>
<dbReference type="PANTHER" id="PTHR42692:SF1">
    <property type="entry name" value="NUCLEOTIDE PYROPHOSPHOHYDROLASE"/>
    <property type="match status" value="1"/>
</dbReference>
<dbReference type="PANTHER" id="PTHR42692">
    <property type="entry name" value="NUCLEOTIDE PYROPHOSPHOHYDROLASE"/>
    <property type="match status" value="1"/>
</dbReference>
<dbReference type="InterPro" id="IPR047046">
    <property type="entry name" value="YpjD/YvdC"/>
</dbReference>
<organism evidence="2 3">
    <name type="scientific">candidate division WWE3 bacterium</name>
    <dbReference type="NCBI Taxonomy" id="2053526"/>
    <lineage>
        <taxon>Bacteria</taxon>
        <taxon>Katanobacteria</taxon>
    </lineage>
</organism>
<accession>A0A955LL34</accession>
<evidence type="ECO:0000313" key="3">
    <source>
        <dbReference type="Proteomes" id="UP000751518"/>
    </source>
</evidence>
<dbReference type="Proteomes" id="UP000751518">
    <property type="component" value="Unassembled WGS sequence"/>
</dbReference>
<dbReference type="InterPro" id="IPR004518">
    <property type="entry name" value="MazG-like_dom"/>
</dbReference>
<dbReference type="Gene3D" id="1.10.287.1080">
    <property type="entry name" value="MazG-like"/>
    <property type="match status" value="1"/>
</dbReference>
<proteinExistence type="predicted"/>
<protein>
    <submittedName>
        <fullName evidence="2">MazG-like family protein</fullName>
    </submittedName>
</protein>
<dbReference type="Pfam" id="PF03819">
    <property type="entry name" value="MazG"/>
    <property type="match status" value="1"/>
</dbReference>
<name>A0A955LL34_UNCKA</name>
<reference evidence="2" key="2">
    <citation type="journal article" date="2021" name="Microbiome">
        <title>Successional dynamics and alternative stable states in a saline activated sludge microbial community over 9 years.</title>
        <authorList>
            <person name="Wang Y."/>
            <person name="Ye J."/>
            <person name="Ju F."/>
            <person name="Liu L."/>
            <person name="Boyd J.A."/>
            <person name="Deng Y."/>
            <person name="Parks D.H."/>
            <person name="Jiang X."/>
            <person name="Yin X."/>
            <person name="Woodcroft B.J."/>
            <person name="Tyson G.W."/>
            <person name="Hugenholtz P."/>
            <person name="Polz M.F."/>
            <person name="Zhang T."/>
        </authorList>
    </citation>
    <scope>NUCLEOTIDE SEQUENCE</scope>
    <source>
        <strain evidence="2">HKST-UBA03</strain>
    </source>
</reference>
<sequence>MQLSEIQEKVKKFTQEYDMENPPEHRVLDLVSEIGETAKELLKMSQYGREPLKYRENVLDELGDVMYSLITVANYFNVDLDKSLDKVLEKYERRIRKGGSAGSEND</sequence>
<evidence type="ECO:0000313" key="2">
    <source>
        <dbReference type="EMBL" id="MCA9392490.1"/>
    </source>
</evidence>
<dbReference type="EMBL" id="JAGQKZ010000062">
    <property type="protein sequence ID" value="MCA9392490.1"/>
    <property type="molecule type" value="Genomic_DNA"/>
</dbReference>